<sequence length="119" mass="13050">GGRRNVPRPSHGDISCSGSGTRGVEQILLDDHHINDDDEGLELIEPGVKPSNAIRSNIFNPLPNPADRLMISPSADKFDDQIADGHAITSIFQFKLSEPWATWESITTSKERPDVASFQ</sequence>
<accession>A0A699KL92</accession>
<evidence type="ECO:0000256" key="1">
    <source>
        <dbReference type="SAM" id="MobiDB-lite"/>
    </source>
</evidence>
<evidence type="ECO:0000313" key="2">
    <source>
        <dbReference type="EMBL" id="GFA94338.1"/>
    </source>
</evidence>
<dbReference type="AlphaFoldDB" id="A0A699KL92"/>
<feature type="region of interest" description="Disordered" evidence="1">
    <location>
        <begin position="1"/>
        <end position="21"/>
    </location>
</feature>
<proteinExistence type="predicted"/>
<comment type="caution">
    <text evidence="2">The sequence shown here is derived from an EMBL/GenBank/DDBJ whole genome shotgun (WGS) entry which is preliminary data.</text>
</comment>
<protein>
    <submittedName>
        <fullName evidence="2">Uncharacterized protein</fullName>
    </submittedName>
</protein>
<feature type="non-terminal residue" evidence="2">
    <location>
        <position position="119"/>
    </location>
</feature>
<name>A0A699KL92_TANCI</name>
<reference evidence="2" key="1">
    <citation type="journal article" date="2019" name="Sci. Rep.">
        <title>Draft genome of Tanacetum cinerariifolium, the natural source of mosquito coil.</title>
        <authorList>
            <person name="Yamashiro T."/>
            <person name="Shiraishi A."/>
            <person name="Satake H."/>
            <person name="Nakayama K."/>
        </authorList>
    </citation>
    <scope>NUCLEOTIDE SEQUENCE</scope>
</reference>
<dbReference type="EMBL" id="BKCJ010519005">
    <property type="protein sequence ID" value="GFA94338.1"/>
    <property type="molecule type" value="Genomic_DNA"/>
</dbReference>
<organism evidence="2">
    <name type="scientific">Tanacetum cinerariifolium</name>
    <name type="common">Dalmatian daisy</name>
    <name type="synonym">Chrysanthemum cinerariifolium</name>
    <dbReference type="NCBI Taxonomy" id="118510"/>
    <lineage>
        <taxon>Eukaryota</taxon>
        <taxon>Viridiplantae</taxon>
        <taxon>Streptophyta</taxon>
        <taxon>Embryophyta</taxon>
        <taxon>Tracheophyta</taxon>
        <taxon>Spermatophyta</taxon>
        <taxon>Magnoliopsida</taxon>
        <taxon>eudicotyledons</taxon>
        <taxon>Gunneridae</taxon>
        <taxon>Pentapetalae</taxon>
        <taxon>asterids</taxon>
        <taxon>campanulids</taxon>
        <taxon>Asterales</taxon>
        <taxon>Asteraceae</taxon>
        <taxon>Asteroideae</taxon>
        <taxon>Anthemideae</taxon>
        <taxon>Anthemidinae</taxon>
        <taxon>Tanacetum</taxon>
    </lineage>
</organism>
<gene>
    <name evidence="2" type="ORF">Tci_666310</name>
</gene>
<feature type="non-terminal residue" evidence="2">
    <location>
        <position position="1"/>
    </location>
</feature>